<dbReference type="EMBL" id="LAZR01014349">
    <property type="protein sequence ID" value="KKM17881.1"/>
    <property type="molecule type" value="Genomic_DNA"/>
</dbReference>
<evidence type="ECO:0000313" key="1">
    <source>
        <dbReference type="EMBL" id="KKM17881.1"/>
    </source>
</evidence>
<dbReference type="AlphaFoldDB" id="A0A0F9HR98"/>
<gene>
    <name evidence="1" type="ORF">LCGC14_1671300</name>
</gene>
<name>A0A0F9HR98_9ZZZZ</name>
<protein>
    <submittedName>
        <fullName evidence="1">Uncharacterized protein</fullName>
    </submittedName>
</protein>
<proteinExistence type="predicted"/>
<reference evidence="1" key="1">
    <citation type="journal article" date="2015" name="Nature">
        <title>Complex archaea that bridge the gap between prokaryotes and eukaryotes.</title>
        <authorList>
            <person name="Spang A."/>
            <person name="Saw J.H."/>
            <person name="Jorgensen S.L."/>
            <person name="Zaremba-Niedzwiedzka K."/>
            <person name="Martijn J."/>
            <person name="Lind A.E."/>
            <person name="van Eijk R."/>
            <person name="Schleper C."/>
            <person name="Guy L."/>
            <person name="Ettema T.J."/>
        </authorList>
    </citation>
    <scope>NUCLEOTIDE SEQUENCE</scope>
</reference>
<accession>A0A0F9HR98</accession>
<organism evidence="1">
    <name type="scientific">marine sediment metagenome</name>
    <dbReference type="NCBI Taxonomy" id="412755"/>
    <lineage>
        <taxon>unclassified sequences</taxon>
        <taxon>metagenomes</taxon>
        <taxon>ecological metagenomes</taxon>
    </lineage>
</organism>
<comment type="caution">
    <text evidence="1">The sequence shown here is derived from an EMBL/GenBank/DDBJ whole genome shotgun (WGS) entry which is preliminary data.</text>
</comment>
<sequence length="39" mass="4396">MLGDPRANDLLEELADSKVKQISDGAKIAMKRIERAKKR</sequence>